<dbReference type="Gene3D" id="3.90.950.20">
    <property type="entry name" value="CinA-like"/>
    <property type="match status" value="1"/>
</dbReference>
<reference evidence="2" key="1">
    <citation type="submission" date="2018-05" db="EMBL/GenBank/DDBJ databases">
        <authorList>
            <person name="Lanie J.A."/>
            <person name="Ng W.-L."/>
            <person name="Kazmierczak K.M."/>
            <person name="Andrzejewski T.M."/>
            <person name="Davidsen T.M."/>
            <person name="Wayne K.J."/>
            <person name="Tettelin H."/>
            <person name="Glass J.I."/>
            <person name="Rusch D."/>
            <person name="Podicherti R."/>
            <person name="Tsui H.-C.T."/>
            <person name="Winkler M.E."/>
        </authorList>
    </citation>
    <scope>NUCLEOTIDE SEQUENCE</scope>
</reference>
<dbReference type="EMBL" id="UINC01068399">
    <property type="protein sequence ID" value="SVC01002.1"/>
    <property type="molecule type" value="Genomic_DNA"/>
</dbReference>
<gene>
    <name evidence="2" type="ORF">METZ01_LOCUS253856</name>
</gene>
<dbReference type="InterPro" id="IPR036653">
    <property type="entry name" value="CinA-like_C"/>
</dbReference>
<evidence type="ECO:0000259" key="1">
    <source>
        <dbReference type="Pfam" id="PF02464"/>
    </source>
</evidence>
<proteinExistence type="predicted"/>
<dbReference type="InterPro" id="IPR008136">
    <property type="entry name" value="CinA_C"/>
</dbReference>
<sequence>MPNLTSMSAAVGALLKERQQTVSVTESSCGGLISASLVAVPGCSAFYVGGATIYTRTAQYGLLHVAESAFEGIESSTEPYALMNSRNVRAALGTTWALSETGASGPTGGSHGNDPGHSCMAVVGPVERSITVETRVADREANMWMFAKAALELLEKCIRESA</sequence>
<dbReference type="Pfam" id="PF02464">
    <property type="entry name" value="CinA"/>
    <property type="match status" value="1"/>
</dbReference>
<feature type="domain" description="CinA C-terminal" evidence="1">
    <location>
        <begin position="6"/>
        <end position="157"/>
    </location>
</feature>
<evidence type="ECO:0000313" key="2">
    <source>
        <dbReference type="EMBL" id="SVC01002.1"/>
    </source>
</evidence>
<dbReference type="SUPFAM" id="SSF142433">
    <property type="entry name" value="CinA-like"/>
    <property type="match status" value="1"/>
</dbReference>
<dbReference type="AlphaFoldDB" id="A0A382IP04"/>
<organism evidence="2">
    <name type="scientific">marine metagenome</name>
    <dbReference type="NCBI Taxonomy" id="408172"/>
    <lineage>
        <taxon>unclassified sequences</taxon>
        <taxon>metagenomes</taxon>
        <taxon>ecological metagenomes</taxon>
    </lineage>
</organism>
<protein>
    <recommendedName>
        <fullName evidence="1">CinA C-terminal domain-containing protein</fullName>
    </recommendedName>
</protein>
<name>A0A382IP04_9ZZZZ</name>
<accession>A0A382IP04</accession>